<evidence type="ECO:0000256" key="3">
    <source>
        <dbReference type="ARBA" id="ARBA00023004"/>
    </source>
</evidence>
<dbReference type="InterPro" id="IPR009056">
    <property type="entry name" value="Cyt_c-like_dom"/>
</dbReference>
<protein>
    <recommendedName>
        <fullName evidence="5">Cytochrome c domain-containing protein</fullName>
    </recommendedName>
</protein>
<comment type="caution">
    <text evidence="6">The sequence shown here is derived from an EMBL/GenBank/DDBJ whole genome shotgun (WGS) entry which is preliminary data.</text>
</comment>
<dbReference type="GO" id="GO:0009055">
    <property type="term" value="F:electron transfer activity"/>
    <property type="evidence" value="ECO:0007669"/>
    <property type="project" value="InterPro"/>
</dbReference>
<dbReference type="EMBL" id="CABN01000050">
    <property type="protein sequence ID" value="CBH99778.1"/>
    <property type="molecule type" value="Genomic_DNA"/>
</dbReference>
<gene>
    <name evidence="6" type="ORF">CARN3_0729</name>
</gene>
<feature type="domain" description="Cytochrome c" evidence="5">
    <location>
        <begin position="68"/>
        <end position="154"/>
    </location>
</feature>
<keyword evidence="2" id="KW-0479">Metal-binding</keyword>
<reference evidence="6" key="1">
    <citation type="submission" date="2009-10" db="EMBL/GenBank/DDBJ databases">
        <title>Diversity of trophic interactions inside an arsenic-rich microbial ecosystem.</title>
        <authorList>
            <person name="Bertin P.N."/>
            <person name="Heinrich-Salmeron A."/>
            <person name="Pelletier E."/>
            <person name="Goulhen-Chollet F."/>
            <person name="Arsene-Ploetze F."/>
            <person name="Gallien S."/>
            <person name="Calteau A."/>
            <person name="Vallenet D."/>
            <person name="Casiot C."/>
            <person name="Chane-Woon-Ming B."/>
            <person name="Giloteaux L."/>
            <person name="Barakat M."/>
            <person name="Bonnefoy V."/>
            <person name="Bruneel O."/>
            <person name="Chandler M."/>
            <person name="Cleiss J."/>
            <person name="Duran R."/>
            <person name="Elbaz-Poulichet F."/>
            <person name="Fonknechten N."/>
            <person name="Lauga B."/>
            <person name="Mornico D."/>
            <person name="Ortet P."/>
            <person name="Schaeffer C."/>
            <person name="Siguier P."/>
            <person name="Alexander Thil Smith A."/>
            <person name="Van Dorsselaer A."/>
            <person name="Weissenbach J."/>
            <person name="Medigue C."/>
            <person name="Le Paslier D."/>
        </authorList>
    </citation>
    <scope>NUCLEOTIDE SEQUENCE</scope>
</reference>
<evidence type="ECO:0000313" key="6">
    <source>
        <dbReference type="EMBL" id="CBH99778.1"/>
    </source>
</evidence>
<dbReference type="AlphaFoldDB" id="E6PXW9"/>
<evidence type="ECO:0000256" key="1">
    <source>
        <dbReference type="ARBA" id="ARBA00022617"/>
    </source>
</evidence>
<dbReference type="PROSITE" id="PS51007">
    <property type="entry name" value="CYTC"/>
    <property type="match status" value="1"/>
</dbReference>
<accession>E6PXW9</accession>
<dbReference type="Pfam" id="PF13442">
    <property type="entry name" value="Cytochrome_CBB3"/>
    <property type="match status" value="1"/>
</dbReference>
<feature type="region of interest" description="Disordered" evidence="4">
    <location>
        <begin position="163"/>
        <end position="190"/>
    </location>
</feature>
<proteinExistence type="predicted"/>
<dbReference type="Gene3D" id="1.10.760.10">
    <property type="entry name" value="Cytochrome c-like domain"/>
    <property type="match status" value="1"/>
</dbReference>
<evidence type="ECO:0000259" key="5">
    <source>
        <dbReference type="PROSITE" id="PS51007"/>
    </source>
</evidence>
<keyword evidence="3" id="KW-0408">Iron</keyword>
<keyword evidence="1" id="KW-0349">Heme</keyword>
<dbReference type="GO" id="GO:0020037">
    <property type="term" value="F:heme binding"/>
    <property type="evidence" value="ECO:0007669"/>
    <property type="project" value="InterPro"/>
</dbReference>
<name>E6PXW9_9ZZZZ</name>
<evidence type="ECO:0000256" key="2">
    <source>
        <dbReference type="ARBA" id="ARBA00022723"/>
    </source>
</evidence>
<dbReference type="InterPro" id="IPR036909">
    <property type="entry name" value="Cyt_c-like_dom_sf"/>
</dbReference>
<organism evidence="6">
    <name type="scientific">mine drainage metagenome</name>
    <dbReference type="NCBI Taxonomy" id="410659"/>
    <lineage>
        <taxon>unclassified sequences</taxon>
        <taxon>metagenomes</taxon>
        <taxon>ecological metagenomes</taxon>
    </lineage>
</organism>
<dbReference type="GO" id="GO:0046872">
    <property type="term" value="F:metal ion binding"/>
    <property type="evidence" value="ECO:0007669"/>
    <property type="project" value="UniProtKB-KW"/>
</dbReference>
<evidence type="ECO:0000256" key="4">
    <source>
        <dbReference type="SAM" id="MobiDB-lite"/>
    </source>
</evidence>
<dbReference type="SUPFAM" id="SSF46626">
    <property type="entry name" value="Cytochrome c"/>
    <property type="match status" value="1"/>
</dbReference>
<sequence length="190" mass="20640">MRKFILGFALGIIVVLLGMFVYVRFGFADPRADIPVGALETELAMPALDAAVDRRAPEVQNPIQPTEDNLLSGMKIYQANCASCHGDIQHPEGVLANALYPRSPQFIKDAPDMPENQNFYIVQHGIRLSGMPAWKDALSANQIWQVTTFLSHLDKLPPSVSEEWKNAAGATSNPSAPGAGNKKGHAGMKM</sequence>